<keyword evidence="7 14" id="KW-0812">Transmembrane</keyword>
<dbReference type="AlphaFoldDB" id="A0A1E4RT51"/>
<dbReference type="Pfam" id="PF02815">
    <property type="entry name" value="MIR"/>
    <property type="match status" value="1"/>
</dbReference>
<evidence type="ECO:0000256" key="10">
    <source>
        <dbReference type="ARBA" id="ARBA00022989"/>
    </source>
</evidence>
<keyword evidence="5 14" id="KW-0328">Glycosyltransferase</keyword>
<evidence type="ECO:0000256" key="2">
    <source>
        <dbReference type="ARBA" id="ARBA00004922"/>
    </source>
</evidence>
<dbReference type="CDD" id="cd23284">
    <property type="entry name" value="beta-trefoil_MIR_PMT2-like"/>
    <property type="match status" value="1"/>
</dbReference>
<evidence type="ECO:0000256" key="4">
    <source>
        <dbReference type="ARBA" id="ARBA00012839"/>
    </source>
</evidence>
<protein>
    <recommendedName>
        <fullName evidence="4 14">Dolichyl-phosphate-mannose--protein mannosyltransferase</fullName>
        <ecNumber evidence="4 14">2.4.1.109</ecNumber>
    </recommendedName>
</protein>
<reference evidence="17" key="1">
    <citation type="submission" date="2016-05" db="EMBL/GenBank/DDBJ databases">
        <title>Comparative genomics of biotechnologically important yeasts.</title>
        <authorList>
            <consortium name="DOE Joint Genome Institute"/>
            <person name="Riley R."/>
            <person name="Haridas S."/>
            <person name="Wolfe K.H."/>
            <person name="Lopes M.R."/>
            <person name="Hittinger C.T."/>
            <person name="Goker M."/>
            <person name="Salamov A."/>
            <person name="Wisecaver J."/>
            <person name="Long T.M."/>
            <person name="Aerts A.L."/>
            <person name="Barry K."/>
            <person name="Choi C."/>
            <person name="Clum A."/>
            <person name="Coughlan A.Y."/>
            <person name="Deshpande S."/>
            <person name="Douglass A.P."/>
            <person name="Hanson S.J."/>
            <person name="Klenk H.-P."/>
            <person name="Labutti K."/>
            <person name="Lapidus A."/>
            <person name="Lindquist E."/>
            <person name="Lipzen A."/>
            <person name="Meier-Kolthoff J.P."/>
            <person name="Ohm R.A."/>
            <person name="Otillar R.P."/>
            <person name="Pangilinan J."/>
            <person name="Peng Y."/>
            <person name="Rokas A."/>
            <person name="Rosa C.A."/>
            <person name="Scheuner C."/>
            <person name="Sibirny A.A."/>
            <person name="Slot J.C."/>
            <person name="Stielow J.B."/>
            <person name="Sun H."/>
            <person name="Kurtzman C.P."/>
            <person name="Blackwell M."/>
            <person name="Grigoriev I.V."/>
            <person name="Jeffries T.W."/>
        </authorList>
    </citation>
    <scope>NUCLEOTIDE SEQUENCE [LARGE SCALE GENOMIC DNA]</scope>
    <source>
        <strain evidence="17">NRRL Y-1933</strain>
    </source>
</reference>
<evidence type="ECO:0000256" key="11">
    <source>
        <dbReference type="ARBA" id="ARBA00023136"/>
    </source>
</evidence>
<comment type="catalytic activity">
    <reaction evidence="13 14">
        <text>a di-trans,poly-cis-dolichyl beta-D-mannosyl phosphate + L-seryl-[protein] = 3-O-(alpha-D-mannosyl)-L-seryl-[protein] + a di-trans,poly-cis-dolichyl phosphate + H(+)</text>
        <dbReference type="Rhea" id="RHEA:17377"/>
        <dbReference type="Rhea" id="RHEA-COMP:9863"/>
        <dbReference type="Rhea" id="RHEA-COMP:13546"/>
        <dbReference type="Rhea" id="RHEA-COMP:19498"/>
        <dbReference type="Rhea" id="RHEA-COMP:19501"/>
        <dbReference type="ChEBI" id="CHEBI:15378"/>
        <dbReference type="ChEBI" id="CHEBI:29999"/>
        <dbReference type="ChEBI" id="CHEBI:57683"/>
        <dbReference type="ChEBI" id="CHEBI:58211"/>
        <dbReference type="ChEBI" id="CHEBI:137321"/>
        <dbReference type="EC" id="2.4.1.109"/>
    </reaction>
</comment>
<feature type="transmembrane region" description="Helical" evidence="14">
    <location>
        <begin position="62"/>
        <end position="81"/>
    </location>
</feature>
<dbReference type="PANTHER" id="PTHR10050">
    <property type="entry name" value="DOLICHYL-PHOSPHATE-MANNOSE--PROTEIN MANNOSYLTRANSFERASE"/>
    <property type="match status" value="1"/>
</dbReference>
<dbReference type="PROSITE" id="PS50919">
    <property type="entry name" value="MIR"/>
    <property type="match status" value="2"/>
</dbReference>
<dbReference type="GO" id="GO:0005789">
    <property type="term" value="C:endoplasmic reticulum membrane"/>
    <property type="evidence" value="ECO:0007669"/>
    <property type="project" value="UniProtKB-SubCell"/>
</dbReference>
<evidence type="ECO:0000313" key="17">
    <source>
        <dbReference type="Proteomes" id="UP000095085"/>
    </source>
</evidence>
<feature type="transmembrane region" description="Helical" evidence="14">
    <location>
        <begin position="199"/>
        <end position="217"/>
    </location>
</feature>
<comment type="function">
    <text evidence="14">Transfers mannose from Dol-P-mannose to Ser or Thr residues on proteins.</text>
</comment>
<dbReference type="RefSeq" id="XP_020079524.1">
    <property type="nucleotide sequence ID" value="XM_020220676.1"/>
</dbReference>
<dbReference type="Proteomes" id="UP000095085">
    <property type="component" value="Unassembled WGS sequence"/>
</dbReference>
<feature type="domain" description="MIR" evidence="15">
    <location>
        <begin position="422"/>
        <end position="478"/>
    </location>
</feature>
<sequence length="772" mass="88721">MEALHDQYSSGNKQFLYADQSVSHRGSKKKPVNDLDEIIDQTRQLSISQDESSPSCNFQKALVYYINPLVLTAVSAWIRLYQLSRSNKVVWDEAHFGKFGSHYLKHEFYFDVHPPLGKLLVGLSGYLADYDGSFDFESGEEFPSNVNFVLMRFFNCIFGILCTPLAYKTALALGYSQWTIWLISLMVVFEMISLVLSKFILLDSMLLFFTVLCYYCLIKIHNLKCENKLLSLSGFKWLFATGVSIGCVCSVKWVGLFITALIGFYTIYDLMIGFYQTTCKKINWSSYLIHWITRIFTLIITPFIIYLICFKIHFAVLNHSGPGDGSLSTLLQASLHDNKIEYGPRSVGFGSLVSIRSQGLSPNLLHSHPHNYPDGSHQQQITTYGFKDENNEFVIEFDWNNAINGHFASLIDEDSNSIDDLTTLVKDGDTIRLIHKESGCLLHSHDIPAPISKNHYEVSCYADLDNSDLKDEWVVEIQNHEVSPSPQFQNEPVDEIHPISTNFRLKHKSLGCYLATTGYSYPAWGFQQGEVICKYSLLSKDKNTWWNIEDHTNEFLPQINETYVPPKPRFWKEFILLNYGMMASNNALVPDADKFDKLSSEYWEWPILNSGLRMCGWGADDVKYFMIGHPLITWFSTGSLLIVSLYLIVVLCMWQRQSLKLNILDPYYEFLLSGAILPLIGWVLHYFPFVMMGRVTYLHHYVPALYFAIFVAGFMMEALVARKVNKHLTGFIYLCFYIAIIAIFWYLKDLVLGMEGPSRNFRHLRVLSSWMV</sequence>
<keyword evidence="9 14" id="KW-0256">Endoplasmic reticulum</keyword>
<evidence type="ECO:0000256" key="3">
    <source>
        <dbReference type="ARBA" id="ARBA00007222"/>
    </source>
</evidence>
<dbReference type="Pfam" id="PF16192">
    <property type="entry name" value="PMT_4TMC"/>
    <property type="match status" value="1"/>
</dbReference>
<evidence type="ECO:0000313" key="16">
    <source>
        <dbReference type="EMBL" id="ODV70457.1"/>
    </source>
</evidence>
<keyword evidence="8" id="KW-0677">Repeat</keyword>
<dbReference type="OrthoDB" id="292747at2759"/>
<evidence type="ECO:0000256" key="9">
    <source>
        <dbReference type="ARBA" id="ARBA00022824"/>
    </source>
</evidence>
<evidence type="ECO:0000256" key="6">
    <source>
        <dbReference type="ARBA" id="ARBA00022679"/>
    </source>
</evidence>
<feature type="transmembrane region" description="Helical" evidence="14">
    <location>
        <begin position="631"/>
        <end position="654"/>
    </location>
</feature>
<accession>A0A1E4RT51</accession>
<name>A0A1E4RT51_9ASCO</name>
<comment type="catalytic activity">
    <reaction evidence="12 14">
        <text>a di-trans,poly-cis-dolichyl beta-D-mannosyl phosphate + L-threonyl-[protein] = 3-O-(alpha-D-mannosyl)-L-threonyl-[protein] + a di-trans,poly-cis-dolichyl phosphate + H(+)</text>
        <dbReference type="Rhea" id="RHEA:53396"/>
        <dbReference type="Rhea" id="RHEA-COMP:11060"/>
        <dbReference type="Rhea" id="RHEA-COMP:13547"/>
        <dbReference type="Rhea" id="RHEA-COMP:19498"/>
        <dbReference type="Rhea" id="RHEA-COMP:19501"/>
        <dbReference type="ChEBI" id="CHEBI:15378"/>
        <dbReference type="ChEBI" id="CHEBI:30013"/>
        <dbReference type="ChEBI" id="CHEBI:57683"/>
        <dbReference type="ChEBI" id="CHEBI:58211"/>
        <dbReference type="ChEBI" id="CHEBI:137323"/>
        <dbReference type="EC" id="2.4.1.109"/>
    </reaction>
</comment>
<gene>
    <name evidence="16" type="ORF">HYPBUDRAFT_151772</name>
</gene>
<feature type="transmembrane region" description="Helical" evidence="14">
    <location>
        <begin position="148"/>
        <end position="167"/>
    </location>
</feature>
<dbReference type="SUPFAM" id="SSF82109">
    <property type="entry name" value="MIR domain"/>
    <property type="match status" value="1"/>
</dbReference>
<dbReference type="EC" id="2.4.1.109" evidence="4 14"/>
<dbReference type="Pfam" id="PF02366">
    <property type="entry name" value="PMT"/>
    <property type="match status" value="1"/>
</dbReference>
<organism evidence="16 17">
    <name type="scientific">Hyphopichia burtonii NRRL Y-1933</name>
    <dbReference type="NCBI Taxonomy" id="984485"/>
    <lineage>
        <taxon>Eukaryota</taxon>
        <taxon>Fungi</taxon>
        <taxon>Dikarya</taxon>
        <taxon>Ascomycota</taxon>
        <taxon>Saccharomycotina</taxon>
        <taxon>Pichiomycetes</taxon>
        <taxon>Debaryomycetaceae</taxon>
        <taxon>Hyphopichia</taxon>
    </lineage>
</organism>
<feature type="domain" description="MIR" evidence="15">
    <location>
        <begin position="494"/>
        <end position="551"/>
    </location>
</feature>
<comment type="similarity">
    <text evidence="3 14">Belongs to the glycosyltransferase 39 family.</text>
</comment>
<dbReference type="InterPro" id="IPR003342">
    <property type="entry name" value="ArnT-like_N"/>
</dbReference>
<evidence type="ECO:0000256" key="8">
    <source>
        <dbReference type="ARBA" id="ARBA00022737"/>
    </source>
</evidence>
<dbReference type="GO" id="GO:0004169">
    <property type="term" value="F:dolichyl-phosphate-mannose-protein mannosyltransferase activity"/>
    <property type="evidence" value="ECO:0007669"/>
    <property type="project" value="UniProtKB-UniRule"/>
</dbReference>
<keyword evidence="11 14" id="KW-0472">Membrane</keyword>
<dbReference type="Gene3D" id="2.80.10.50">
    <property type="match status" value="1"/>
</dbReference>
<feature type="transmembrane region" description="Helical" evidence="14">
    <location>
        <begin position="287"/>
        <end position="308"/>
    </location>
</feature>
<proteinExistence type="inferred from homology"/>
<keyword evidence="10 14" id="KW-1133">Transmembrane helix</keyword>
<keyword evidence="6 14" id="KW-0808">Transferase</keyword>
<evidence type="ECO:0000256" key="14">
    <source>
        <dbReference type="RuleBase" id="RU367007"/>
    </source>
</evidence>
<dbReference type="InterPro" id="IPR036300">
    <property type="entry name" value="MIR_dom_sf"/>
</dbReference>
<dbReference type="PANTHER" id="PTHR10050:SF52">
    <property type="entry name" value="DOLICHYL-PHOSPHATE-MANNOSE--PROTEIN MANNOSYLTRANSFERASE 6"/>
    <property type="match status" value="1"/>
</dbReference>
<evidence type="ECO:0000259" key="15">
    <source>
        <dbReference type="PROSITE" id="PS50919"/>
    </source>
</evidence>
<feature type="transmembrane region" description="Helical" evidence="14">
    <location>
        <begin position="701"/>
        <end position="721"/>
    </location>
</feature>
<dbReference type="InterPro" id="IPR016093">
    <property type="entry name" value="MIR_motif"/>
</dbReference>
<keyword evidence="17" id="KW-1185">Reference proteome</keyword>
<evidence type="ECO:0000256" key="5">
    <source>
        <dbReference type="ARBA" id="ARBA00022676"/>
    </source>
</evidence>
<dbReference type="InterPro" id="IPR027005">
    <property type="entry name" value="PMT-like"/>
</dbReference>
<dbReference type="InterPro" id="IPR032421">
    <property type="entry name" value="PMT_4TMC"/>
</dbReference>
<dbReference type="UniPathway" id="UPA00378"/>
<dbReference type="STRING" id="984485.A0A1E4RT51"/>
<dbReference type="GeneID" id="30995226"/>
<feature type="transmembrane region" description="Helical" evidence="14">
    <location>
        <begin position="254"/>
        <end position="275"/>
    </location>
</feature>
<evidence type="ECO:0000256" key="12">
    <source>
        <dbReference type="ARBA" id="ARBA00045085"/>
    </source>
</evidence>
<evidence type="ECO:0000256" key="13">
    <source>
        <dbReference type="ARBA" id="ARBA00045102"/>
    </source>
</evidence>
<comment type="subcellular location">
    <subcellularLocation>
        <location evidence="1 14">Endoplasmic reticulum membrane</location>
        <topology evidence="1 14">Multi-pass membrane protein</topology>
    </subcellularLocation>
</comment>
<dbReference type="EMBL" id="KV454538">
    <property type="protein sequence ID" value="ODV70457.1"/>
    <property type="molecule type" value="Genomic_DNA"/>
</dbReference>
<comment type="pathway">
    <text evidence="2 14">Protein modification; protein glycosylation.</text>
</comment>
<dbReference type="SMART" id="SM00472">
    <property type="entry name" value="MIR"/>
    <property type="match status" value="3"/>
</dbReference>
<evidence type="ECO:0000256" key="1">
    <source>
        <dbReference type="ARBA" id="ARBA00004477"/>
    </source>
</evidence>
<feature type="transmembrane region" description="Helical" evidence="14">
    <location>
        <begin position="229"/>
        <end position="248"/>
    </location>
</feature>
<feature type="transmembrane region" description="Helical" evidence="14">
    <location>
        <begin position="666"/>
        <end position="689"/>
    </location>
</feature>
<feature type="transmembrane region" description="Helical" evidence="14">
    <location>
        <begin position="728"/>
        <end position="747"/>
    </location>
</feature>
<evidence type="ECO:0000256" key="7">
    <source>
        <dbReference type="ARBA" id="ARBA00022692"/>
    </source>
</evidence>